<feature type="region of interest" description="Disordered" evidence="1">
    <location>
        <begin position="57"/>
        <end position="132"/>
    </location>
</feature>
<feature type="region of interest" description="Disordered" evidence="1">
    <location>
        <begin position="433"/>
        <end position="452"/>
    </location>
</feature>
<name>A0A210R2A4_MIZYE</name>
<dbReference type="Pfam" id="PF16182">
    <property type="entry name" value="AbLIM_anchor"/>
    <property type="match status" value="1"/>
</dbReference>
<dbReference type="PANTHER" id="PTHR24213:SF9">
    <property type="entry name" value="UNCOORDINATED 115A, ISOFORM B-RELATED"/>
    <property type="match status" value="1"/>
</dbReference>
<keyword evidence="4" id="KW-1185">Reference proteome</keyword>
<protein>
    <submittedName>
        <fullName evidence="3">Actin-binding LIM protein 1</fullName>
    </submittedName>
</protein>
<feature type="compositionally biased region" description="Basic and acidic residues" evidence="1">
    <location>
        <begin position="241"/>
        <end position="250"/>
    </location>
</feature>
<feature type="region of interest" description="Disordered" evidence="1">
    <location>
        <begin position="232"/>
        <end position="258"/>
    </location>
</feature>
<evidence type="ECO:0000256" key="1">
    <source>
        <dbReference type="SAM" id="MobiDB-lite"/>
    </source>
</evidence>
<evidence type="ECO:0000259" key="2">
    <source>
        <dbReference type="Pfam" id="PF16182"/>
    </source>
</evidence>
<dbReference type="InterPro" id="IPR051618">
    <property type="entry name" value="Actin-binding_LIM"/>
</dbReference>
<dbReference type="AlphaFoldDB" id="A0A210R2A4"/>
<dbReference type="InterPro" id="IPR032402">
    <property type="entry name" value="AbLIM_anchor"/>
</dbReference>
<gene>
    <name evidence="3" type="ORF">KP79_PYT17023</name>
</gene>
<dbReference type="PANTHER" id="PTHR24213">
    <property type="entry name" value="ACTIN-BINDING LIM PROTEIN"/>
    <property type="match status" value="1"/>
</dbReference>
<feature type="compositionally biased region" description="Polar residues" evidence="1">
    <location>
        <begin position="57"/>
        <end position="75"/>
    </location>
</feature>
<dbReference type="GO" id="GO:0015629">
    <property type="term" value="C:actin cytoskeleton"/>
    <property type="evidence" value="ECO:0007669"/>
    <property type="project" value="TreeGrafter"/>
</dbReference>
<organism evidence="3 4">
    <name type="scientific">Mizuhopecten yessoensis</name>
    <name type="common">Japanese scallop</name>
    <name type="synonym">Patinopecten yessoensis</name>
    <dbReference type="NCBI Taxonomy" id="6573"/>
    <lineage>
        <taxon>Eukaryota</taxon>
        <taxon>Metazoa</taxon>
        <taxon>Spiralia</taxon>
        <taxon>Lophotrochozoa</taxon>
        <taxon>Mollusca</taxon>
        <taxon>Bivalvia</taxon>
        <taxon>Autobranchia</taxon>
        <taxon>Pteriomorphia</taxon>
        <taxon>Pectinida</taxon>
        <taxon>Pectinoidea</taxon>
        <taxon>Pectinidae</taxon>
        <taxon>Mizuhopecten</taxon>
    </lineage>
</organism>
<dbReference type="EMBL" id="NEDP02000770">
    <property type="protein sequence ID" value="OWF55041.1"/>
    <property type="molecule type" value="Genomic_DNA"/>
</dbReference>
<feature type="compositionally biased region" description="Polar residues" evidence="1">
    <location>
        <begin position="96"/>
        <end position="124"/>
    </location>
</feature>
<feature type="compositionally biased region" description="Polar residues" evidence="1">
    <location>
        <begin position="433"/>
        <end position="451"/>
    </location>
</feature>
<sequence>MDVDNHKENVPEIDNEIIVEKMSSSPRTPAKTVNGHDKDLVPYTPLSVNGLMISNHLPQATSTPAPNGIISNVNGPMSPDSDADHTDVSDDEAFTPTDQQFQFNDRSPSSGSLVSQSTVNSSKRSQSDSIDRRSEVNYGRFYTSSYLEKGKQNYMKRASLNPTPKSHHKSPHFHRPANFSYSKEAPDFLKNCRKSGMAQLATGTKVVVKRTRRASSPGDLRNEEAVRMSMFPAAKPPKPNEVTKIEREDWPGPPSPAAILPELMRARRKSRGEVEDDDEDNVIEDPRIQKEIDELSKFKDTSGIGSIIYKELEERRVMPVKALDPWKSSRAPNAKYEPKYVTRYQSPMFASPSRFLDRPRRSWDDSDLRRGYRTISTMANYPVPKPGYGSYGLTPRAATLPLSGLYGGVFYNYNNYHYFDFDESDITRHRPSAYTSTSTVNTDHGSRSHISSIHEGPGLSLLTLQRSTWHTEAEPPMLQAE</sequence>
<dbReference type="GO" id="GO:0030032">
    <property type="term" value="P:lamellipodium assembly"/>
    <property type="evidence" value="ECO:0007669"/>
    <property type="project" value="TreeGrafter"/>
</dbReference>
<evidence type="ECO:0000313" key="4">
    <source>
        <dbReference type="Proteomes" id="UP000242188"/>
    </source>
</evidence>
<comment type="caution">
    <text evidence="3">The sequence shown here is derived from an EMBL/GenBank/DDBJ whole genome shotgun (WGS) entry which is preliminary data.</text>
</comment>
<accession>A0A210R2A4</accession>
<evidence type="ECO:0000313" key="3">
    <source>
        <dbReference type="EMBL" id="OWF55041.1"/>
    </source>
</evidence>
<dbReference type="GO" id="GO:0051015">
    <property type="term" value="F:actin filament binding"/>
    <property type="evidence" value="ECO:0007669"/>
    <property type="project" value="TreeGrafter"/>
</dbReference>
<dbReference type="Proteomes" id="UP000242188">
    <property type="component" value="Unassembled WGS sequence"/>
</dbReference>
<dbReference type="STRING" id="6573.A0A210R2A4"/>
<reference evidence="3 4" key="1">
    <citation type="journal article" date="2017" name="Nat. Ecol. Evol.">
        <title>Scallop genome provides insights into evolution of bilaterian karyotype and development.</title>
        <authorList>
            <person name="Wang S."/>
            <person name="Zhang J."/>
            <person name="Jiao W."/>
            <person name="Li J."/>
            <person name="Xun X."/>
            <person name="Sun Y."/>
            <person name="Guo X."/>
            <person name="Huan P."/>
            <person name="Dong B."/>
            <person name="Zhang L."/>
            <person name="Hu X."/>
            <person name="Sun X."/>
            <person name="Wang J."/>
            <person name="Zhao C."/>
            <person name="Wang Y."/>
            <person name="Wang D."/>
            <person name="Huang X."/>
            <person name="Wang R."/>
            <person name="Lv J."/>
            <person name="Li Y."/>
            <person name="Zhang Z."/>
            <person name="Liu B."/>
            <person name="Lu W."/>
            <person name="Hui Y."/>
            <person name="Liang J."/>
            <person name="Zhou Z."/>
            <person name="Hou R."/>
            <person name="Li X."/>
            <person name="Liu Y."/>
            <person name="Li H."/>
            <person name="Ning X."/>
            <person name="Lin Y."/>
            <person name="Zhao L."/>
            <person name="Xing Q."/>
            <person name="Dou J."/>
            <person name="Li Y."/>
            <person name="Mao J."/>
            <person name="Guo H."/>
            <person name="Dou H."/>
            <person name="Li T."/>
            <person name="Mu C."/>
            <person name="Jiang W."/>
            <person name="Fu Q."/>
            <person name="Fu X."/>
            <person name="Miao Y."/>
            <person name="Liu J."/>
            <person name="Yu Q."/>
            <person name="Li R."/>
            <person name="Liao H."/>
            <person name="Li X."/>
            <person name="Kong Y."/>
            <person name="Jiang Z."/>
            <person name="Chourrout D."/>
            <person name="Li R."/>
            <person name="Bao Z."/>
        </authorList>
    </citation>
    <scope>NUCLEOTIDE SEQUENCE [LARGE SCALE GENOMIC DNA]</scope>
    <source>
        <strain evidence="3 4">PY_sf001</strain>
    </source>
</reference>
<feature type="domain" description="Putative adherens-junction anchoring" evidence="2">
    <location>
        <begin position="93"/>
        <end position="340"/>
    </location>
</feature>
<dbReference type="OrthoDB" id="1746725at2759"/>
<proteinExistence type="predicted"/>